<dbReference type="SUPFAM" id="SSF54593">
    <property type="entry name" value="Glyoxalase/Bleomycin resistance protein/Dihydroxybiphenyl dioxygenase"/>
    <property type="match status" value="1"/>
</dbReference>
<dbReference type="EMBL" id="LNYR01000034">
    <property type="protein sequence ID" value="KTD46248.1"/>
    <property type="molecule type" value="Genomic_DNA"/>
</dbReference>
<reference evidence="2 4" key="1">
    <citation type="submission" date="2015-11" db="EMBL/GenBank/DDBJ databases">
        <title>Genomic analysis of 38 Legionella species identifies large and diverse effector repertoires.</title>
        <authorList>
            <person name="Burstein D."/>
            <person name="Amaro F."/>
            <person name="Zusman T."/>
            <person name="Lifshitz Z."/>
            <person name="Cohen O."/>
            <person name="Gilbert J.A."/>
            <person name="Pupko T."/>
            <person name="Shuman H.A."/>
            <person name="Segal G."/>
        </authorList>
    </citation>
    <scope>NUCLEOTIDE SEQUENCE [LARGE SCALE GENOMIC DNA]</scope>
    <source>
        <strain evidence="2 4">ATCC 49507</strain>
    </source>
</reference>
<gene>
    <name evidence="2" type="ORF">Lqua_2351</name>
    <name evidence="3" type="ORF">NCTC12376_02809</name>
</gene>
<dbReference type="Proteomes" id="UP000054639">
    <property type="component" value="Unassembled WGS sequence"/>
</dbReference>
<organism evidence="3 5">
    <name type="scientific">Legionella quateirensis</name>
    <dbReference type="NCBI Taxonomy" id="45072"/>
    <lineage>
        <taxon>Bacteria</taxon>
        <taxon>Pseudomonadati</taxon>
        <taxon>Pseudomonadota</taxon>
        <taxon>Gammaproteobacteria</taxon>
        <taxon>Legionellales</taxon>
        <taxon>Legionellaceae</taxon>
        <taxon>Legionella</taxon>
    </lineage>
</organism>
<dbReference type="InterPro" id="IPR052164">
    <property type="entry name" value="Anthracycline_SecMetBiosynth"/>
</dbReference>
<dbReference type="CDD" id="cd07247">
    <property type="entry name" value="SgaA_N_like"/>
    <property type="match status" value="1"/>
</dbReference>
<evidence type="ECO:0000313" key="2">
    <source>
        <dbReference type="EMBL" id="KTD46248.1"/>
    </source>
</evidence>
<name>A0A378KWS7_9GAMM</name>
<dbReference type="InterPro" id="IPR004360">
    <property type="entry name" value="Glyas_Fos-R_dOase_dom"/>
</dbReference>
<proteinExistence type="predicted"/>
<dbReference type="AlphaFoldDB" id="A0A378KWS7"/>
<dbReference type="Gene3D" id="3.10.180.10">
    <property type="entry name" value="2,3-Dihydroxybiphenyl 1,2-Dioxygenase, domain 1"/>
    <property type="match status" value="1"/>
</dbReference>
<dbReference type="PROSITE" id="PS51819">
    <property type="entry name" value="VOC"/>
    <property type="match status" value="1"/>
</dbReference>
<dbReference type="Pfam" id="PF00903">
    <property type="entry name" value="Glyoxalase"/>
    <property type="match status" value="1"/>
</dbReference>
<dbReference type="Proteomes" id="UP000254230">
    <property type="component" value="Unassembled WGS sequence"/>
</dbReference>
<dbReference type="PANTHER" id="PTHR33993:SF14">
    <property type="entry name" value="GB|AAF24581.1"/>
    <property type="match status" value="1"/>
</dbReference>
<dbReference type="OrthoDB" id="9793039at2"/>
<keyword evidence="4" id="KW-1185">Reference proteome</keyword>
<evidence type="ECO:0000313" key="3">
    <source>
        <dbReference type="EMBL" id="STY18983.1"/>
    </source>
</evidence>
<reference evidence="3 5" key="2">
    <citation type="submission" date="2018-06" db="EMBL/GenBank/DDBJ databases">
        <authorList>
            <consortium name="Pathogen Informatics"/>
            <person name="Doyle S."/>
        </authorList>
    </citation>
    <scope>NUCLEOTIDE SEQUENCE [LARGE SCALE GENOMIC DNA]</scope>
    <source>
        <strain evidence="3 5">NCTC12376</strain>
    </source>
</reference>
<sequence>MIKPGQFCWNELATSNMTLAKNFYHRVFDWEFREVDAGTMTYTIVTSKETDIAGIWQIPKEMQGQIPPHWMSYILVDDLKKSLESAIHHGAKEIKEITPVGEMGKLAVIADPTGAYVALWETAKE</sequence>
<dbReference type="RefSeq" id="WP_058474502.1">
    <property type="nucleotide sequence ID" value="NZ_CAAAIL010000001.1"/>
</dbReference>
<evidence type="ECO:0000259" key="1">
    <source>
        <dbReference type="PROSITE" id="PS51819"/>
    </source>
</evidence>
<evidence type="ECO:0000313" key="5">
    <source>
        <dbReference type="Proteomes" id="UP000254230"/>
    </source>
</evidence>
<evidence type="ECO:0000313" key="4">
    <source>
        <dbReference type="Proteomes" id="UP000054639"/>
    </source>
</evidence>
<dbReference type="InterPro" id="IPR029068">
    <property type="entry name" value="Glyas_Bleomycin-R_OHBP_Dase"/>
</dbReference>
<protein>
    <submittedName>
        <fullName evidence="3">Glycoxylase</fullName>
    </submittedName>
    <submittedName>
        <fullName evidence="2">Glyoxylase</fullName>
    </submittedName>
</protein>
<accession>A0A378KWS7</accession>
<dbReference type="PANTHER" id="PTHR33993">
    <property type="entry name" value="GLYOXALASE-RELATED"/>
    <property type="match status" value="1"/>
</dbReference>
<dbReference type="EMBL" id="UGOW01000001">
    <property type="protein sequence ID" value="STY18983.1"/>
    <property type="molecule type" value="Genomic_DNA"/>
</dbReference>
<dbReference type="STRING" id="45072.Lqua_2351"/>
<dbReference type="InterPro" id="IPR037523">
    <property type="entry name" value="VOC_core"/>
</dbReference>
<feature type="domain" description="VOC" evidence="1">
    <location>
        <begin position="6"/>
        <end position="122"/>
    </location>
</feature>